<comment type="subcellular location">
    <subcellularLocation>
        <location evidence="1">Cell membrane</location>
        <topology evidence="1">Multi-pass membrane protein</topology>
    </subcellularLocation>
</comment>
<evidence type="ECO:0000256" key="3">
    <source>
        <dbReference type="ARBA" id="ARBA00022692"/>
    </source>
</evidence>
<evidence type="ECO:0000256" key="6">
    <source>
        <dbReference type="SAM" id="Phobius"/>
    </source>
</evidence>
<dbReference type="KEGG" id="cee:CENDO_01210"/>
<feature type="domain" description="Type II secretion system protein GspF" evidence="7">
    <location>
        <begin position="62"/>
        <end position="182"/>
    </location>
</feature>
<accession>A0A4P7QDD4</accession>
<dbReference type="Pfam" id="PF00482">
    <property type="entry name" value="T2SSF"/>
    <property type="match status" value="1"/>
</dbReference>
<sequence>MAWIFDPLTLVLLAGAVAVSAFGRRSRLVGRVGPWVGEGAQKTPRDGPRLKAEPLDIAADVELFAACLRAGVGVTRAVGAVADAAGPGSRETWLLVGSLLAVGVSPERAWAPTEGIEGLQDVATLVVLSEQSGAAIAGGCERIVDSLRADSAAHATAAAERAGVLIALPLALCFLPAFVVLGLVPVVISLGSQLL</sequence>
<organism evidence="8 9">
    <name type="scientific">Corynebacterium endometrii</name>
    <dbReference type="NCBI Taxonomy" id="2488819"/>
    <lineage>
        <taxon>Bacteria</taxon>
        <taxon>Bacillati</taxon>
        <taxon>Actinomycetota</taxon>
        <taxon>Actinomycetes</taxon>
        <taxon>Mycobacteriales</taxon>
        <taxon>Corynebacteriaceae</taxon>
        <taxon>Corynebacterium</taxon>
    </lineage>
</organism>
<keyword evidence="5 6" id="KW-0472">Membrane</keyword>
<keyword evidence="4 6" id="KW-1133">Transmembrane helix</keyword>
<evidence type="ECO:0000256" key="2">
    <source>
        <dbReference type="ARBA" id="ARBA00022475"/>
    </source>
</evidence>
<dbReference type="GO" id="GO:0005886">
    <property type="term" value="C:plasma membrane"/>
    <property type="evidence" value="ECO:0007669"/>
    <property type="project" value="UniProtKB-SubCell"/>
</dbReference>
<protein>
    <submittedName>
        <fullName evidence="8">Bacterial type II secretion system protein F domain protein</fullName>
    </submittedName>
</protein>
<feature type="transmembrane region" description="Helical" evidence="6">
    <location>
        <begin position="164"/>
        <end position="190"/>
    </location>
</feature>
<evidence type="ECO:0000313" key="9">
    <source>
        <dbReference type="Proteomes" id="UP000296352"/>
    </source>
</evidence>
<proteinExistence type="predicted"/>
<evidence type="ECO:0000313" key="8">
    <source>
        <dbReference type="EMBL" id="QCB27545.1"/>
    </source>
</evidence>
<dbReference type="AlphaFoldDB" id="A0A4P7QDD4"/>
<reference evidence="8 9" key="1">
    <citation type="submission" date="2019-04" db="EMBL/GenBank/DDBJ databases">
        <title>Corynebacterium endometrii sp. nov., isolated from the uterus of a cow with endometritis.</title>
        <authorList>
            <person name="Ballas P."/>
            <person name="Ruckert C."/>
            <person name="Wagener K."/>
            <person name="Drillich M."/>
            <person name="Kaempfer P."/>
            <person name="Busse H.-J."/>
            <person name="Ehling-Schulz M."/>
        </authorList>
    </citation>
    <scope>NUCLEOTIDE SEQUENCE [LARGE SCALE GENOMIC DNA]</scope>
    <source>
        <strain evidence="8 9">LMM-1653</strain>
    </source>
</reference>
<evidence type="ECO:0000256" key="4">
    <source>
        <dbReference type="ARBA" id="ARBA00022989"/>
    </source>
</evidence>
<dbReference type="PANTHER" id="PTHR35007:SF3">
    <property type="entry name" value="POSSIBLE CONSERVED ALANINE RICH MEMBRANE PROTEIN"/>
    <property type="match status" value="1"/>
</dbReference>
<evidence type="ECO:0000259" key="7">
    <source>
        <dbReference type="Pfam" id="PF00482"/>
    </source>
</evidence>
<keyword evidence="9" id="KW-1185">Reference proteome</keyword>
<gene>
    <name evidence="8" type="ORF">CENDO_01210</name>
</gene>
<keyword evidence="3 6" id="KW-0812">Transmembrane</keyword>
<dbReference type="RefSeq" id="WP_136140400.1">
    <property type="nucleotide sequence ID" value="NZ_CP039247.1"/>
</dbReference>
<keyword evidence="2" id="KW-1003">Cell membrane</keyword>
<evidence type="ECO:0000256" key="5">
    <source>
        <dbReference type="ARBA" id="ARBA00023136"/>
    </source>
</evidence>
<dbReference type="OrthoDB" id="3267562at2"/>
<dbReference type="PANTHER" id="PTHR35007">
    <property type="entry name" value="INTEGRAL MEMBRANE PROTEIN-RELATED"/>
    <property type="match status" value="1"/>
</dbReference>
<evidence type="ECO:0000256" key="1">
    <source>
        <dbReference type="ARBA" id="ARBA00004651"/>
    </source>
</evidence>
<dbReference type="EMBL" id="CP039247">
    <property type="protein sequence ID" value="QCB27545.1"/>
    <property type="molecule type" value="Genomic_DNA"/>
</dbReference>
<dbReference type="Proteomes" id="UP000296352">
    <property type="component" value="Chromosome"/>
</dbReference>
<name>A0A4P7QDD4_9CORY</name>
<dbReference type="InterPro" id="IPR018076">
    <property type="entry name" value="T2SS_GspF_dom"/>
</dbReference>